<name>A0A3G8XJA6_9FLAO</name>
<accession>A0A3G8XJA6</accession>
<evidence type="ECO:0000313" key="2">
    <source>
        <dbReference type="Proteomes" id="UP000270185"/>
    </source>
</evidence>
<proteinExistence type="predicted"/>
<dbReference type="OrthoDB" id="1260740at2"/>
<dbReference type="RefSeq" id="WP_125023104.1">
    <property type="nucleotide sequence ID" value="NZ_CP034159.1"/>
</dbReference>
<dbReference type="AlphaFoldDB" id="A0A3G8XJA6"/>
<organism evidence="1 2">
    <name type="scientific">Kaistella carnis</name>
    <dbReference type="NCBI Taxonomy" id="1241979"/>
    <lineage>
        <taxon>Bacteria</taxon>
        <taxon>Pseudomonadati</taxon>
        <taxon>Bacteroidota</taxon>
        <taxon>Flavobacteriia</taxon>
        <taxon>Flavobacteriales</taxon>
        <taxon>Weeksellaceae</taxon>
        <taxon>Chryseobacterium group</taxon>
        <taxon>Kaistella</taxon>
    </lineage>
</organism>
<dbReference type="KEGG" id="ccas:EIB73_04675"/>
<dbReference type="InterPro" id="IPR032710">
    <property type="entry name" value="NTF2-like_dom_sf"/>
</dbReference>
<dbReference type="Proteomes" id="UP000270185">
    <property type="component" value="Chromosome"/>
</dbReference>
<dbReference type="Gene3D" id="3.10.450.50">
    <property type="match status" value="1"/>
</dbReference>
<dbReference type="SUPFAM" id="SSF54427">
    <property type="entry name" value="NTF2-like"/>
    <property type="match status" value="1"/>
</dbReference>
<evidence type="ECO:0000313" key="1">
    <source>
        <dbReference type="EMBL" id="AZI32523.1"/>
    </source>
</evidence>
<protein>
    <recommendedName>
        <fullName evidence="3">Nuclear transport factor 2 family protein</fullName>
    </recommendedName>
</protein>
<reference evidence="2" key="1">
    <citation type="submission" date="2018-11" db="EMBL/GenBank/DDBJ databases">
        <title>Proposal to divide the Flavobacteriaceae and reorganize its genera based on Amino Acid Identity values calculated from whole genome sequences.</title>
        <authorList>
            <person name="Nicholson A.C."/>
            <person name="Gulvik C.A."/>
            <person name="Whitney A.M."/>
            <person name="Humrighouse B.W."/>
            <person name="Bell M."/>
            <person name="Holmes B."/>
            <person name="Steigerwalt A.G."/>
            <person name="Villarma A."/>
            <person name="Sheth M."/>
            <person name="Batra D."/>
            <person name="Pryor J."/>
            <person name="Bernardet J.-F."/>
            <person name="Hugo C."/>
            <person name="Kampfer P."/>
            <person name="Newman J.D."/>
            <person name="McQuiston J.R."/>
        </authorList>
    </citation>
    <scope>NUCLEOTIDE SEQUENCE [LARGE SCALE GENOMIC DNA]</scope>
    <source>
        <strain evidence="2">G0081</strain>
    </source>
</reference>
<dbReference type="EMBL" id="CP034159">
    <property type="protein sequence ID" value="AZI32523.1"/>
    <property type="molecule type" value="Genomic_DNA"/>
</dbReference>
<evidence type="ECO:0008006" key="3">
    <source>
        <dbReference type="Google" id="ProtNLM"/>
    </source>
</evidence>
<keyword evidence="2" id="KW-1185">Reference proteome</keyword>
<sequence length="120" mass="13755">MDCKVTSFMQDLNSLNVDNLQKWFNDDSKIWIPPAKEIQGGGRIMALFRAIFRKYECIEWSESEIFDLGKGRYFYETVSLGTIKGSGIYSNNICTVISFTECGKIKSLSDYFKDTSSFKP</sequence>
<gene>
    <name evidence="1" type="ORF">EIB73_04675</name>
</gene>